<keyword evidence="3" id="KW-1185">Reference proteome</keyword>
<evidence type="ECO:0000313" key="2">
    <source>
        <dbReference type="EMBL" id="GGR78620.1"/>
    </source>
</evidence>
<gene>
    <name evidence="2" type="ORF">GCM10008960_01750</name>
</gene>
<proteinExistence type="predicted"/>
<dbReference type="Proteomes" id="UP000644548">
    <property type="component" value="Unassembled WGS sequence"/>
</dbReference>
<accession>A0ABQ2S165</accession>
<dbReference type="EMBL" id="BMQN01000001">
    <property type="protein sequence ID" value="GGR78620.1"/>
    <property type="molecule type" value="Genomic_DNA"/>
</dbReference>
<evidence type="ECO:0000256" key="1">
    <source>
        <dbReference type="SAM" id="MobiDB-lite"/>
    </source>
</evidence>
<organism evidence="2 3">
    <name type="scientific">Deinococcus sedimenti</name>
    <dbReference type="NCBI Taxonomy" id="1867090"/>
    <lineage>
        <taxon>Bacteria</taxon>
        <taxon>Thermotogati</taxon>
        <taxon>Deinococcota</taxon>
        <taxon>Deinococci</taxon>
        <taxon>Deinococcales</taxon>
        <taxon>Deinococcaceae</taxon>
        <taxon>Deinococcus</taxon>
    </lineage>
</organism>
<comment type="caution">
    <text evidence="2">The sequence shown here is derived from an EMBL/GenBank/DDBJ whole genome shotgun (WGS) entry which is preliminary data.</text>
</comment>
<reference evidence="3" key="1">
    <citation type="journal article" date="2019" name="Int. J. Syst. Evol. Microbiol.">
        <title>The Global Catalogue of Microorganisms (GCM) 10K type strain sequencing project: providing services to taxonomists for standard genome sequencing and annotation.</title>
        <authorList>
            <consortium name="The Broad Institute Genomics Platform"/>
            <consortium name="The Broad Institute Genome Sequencing Center for Infectious Disease"/>
            <person name="Wu L."/>
            <person name="Ma J."/>
        </authorList>
    </citation>
    <scope>NUCLEOTIDE SEQUENCE [LARGE SCALE GENOMIC DNA]</scope>
    <source>
        <strain evidence="3">JCM 31405</strain>
    </source>
</reference>
<sequence length="74" mass="7780">MGDGAVQVGGNLLLPQAAARGVQRNERQVGGAILADRDQHALPHLFGLHGLVGPGRQREEDAPPVRACTVTFES</sequence>
<protein>
    <submittedName>
        <fullName evidence="2">Uncharacterized protein</fullName>
    </submittedName>
</protein>
<name>A0ABQ2S165_9DEIO</name>
<feature type="region of interest" description="Disordered" evidence="1">
    <location>
        <begin position="53"/>
        <end position="74"/>
    </location>
</feature>
<evidence type="ECO:0000313" key="3">
    <source>
        <dbReference type="Proteomes" id="UP000644548"/>
    </source>
</evidence>